<keyword evidence="3" id="KW-1185">Reference proteome</keyword>
<dbReference type="AlphaFoldDB" id="A0AAV5V4G7"/>
<dbReference type="Proteomes" id="UP001432322">
    <property type="component" value="Unassembled WGS sequence"/>
</dbReference>
<gene>
    <name evidence="2" type="ORF">PFISCL1PPCAC_5009</name>
</gene>
<feature type="signal peptide" evidence="1">
    <location>
        <begin position="1"/>
        <end position="16"/>
    </location>
</feature>
<evidence type="ECO:0000256" key="1">
    <source>
        <dbReference type="SAM" id="SignalP"/>
    </source>
</evidence>
<organism evidence="2 3">
    <name type="scientific">Pristionchus fissidentatus</name>
    <dbReference type="NCBI Taxonomy" id="1538716"/>
    <lineage>
        <taxon>Eukaryota</taxon>
        <taxon>Metazoa</taxon>
        <taxon>Ecdysozoa</taxon>
        <taxon>Nematoda</taxon>
        <taxon>Chromadorea</taxon>
        <taxon>Rhabditida</taxon>
        <taxon>Rhabditina</taxon>
        <taxon>Diplogasteromorpha</taxon>
        <taxon>Diplogasteroidea</taxon>
        <taxon>Neodiplogasteridae</taxon>
        <taxon>Pristionchus</taxon>
    </lineage>
</organism>
<evidence type="ECO:0000313" key="3">
    <source>
        <dbReference type="Proteomes" id="UP001432322"/>
    </source>
</evidence>
<feature type="chain" id="PRO_5043865290" evidence="1">
    <location>
        <begin position="17"/>
        <end position="146"/>
    </location>
</feature>
<name>A0AAV5V4G7_9BILA</name>
<dbReference type="EMBL" id="BTSY01000002">
    <property type="protein sequence ID" value="GMT13712.1"/>
    <property type="molecule type" value="Genomic_DNA"/>
</dbReference>
<protein>
    <submittedName>
        <fullName evidence="2">Uncharacterized protein</fullName>
    </submittedName>
</protein>
<sequence>MLRSLLLTALVSSAAAQLSFPNLFPAQQPCCGGAYGGYYGQTTTAEPTTTEDPNKSTTTNGYQALGWETDDDGNVFWGNDIAKIFLYQMPAEKYWAPIPKDWPEGPMFGSHWPDSPNYRAFPPGYATKGIQSNIPDLITALKNQGK</sequence>
<keyword evidence="1" id="KW-0732">Signal</keyword>
<comment type="caution">
    <text evidence="2">The sequence shown here is derived from an EMBL/GenBank/DDBJ whole genome shotgun (WGS) entry which is preliminary data.</text>
</comment>
<evidence type="ECO:0000313" key="2">
    <source>
        <dbReference type="EMBL" id="GMT13712.1"/>
    </source>
</evidence>
<proteinExistence type="predicted"/>
<accession>A0AAV5V4G7</accession>
<reference evidence="2" key="1">
    <citation type="submission" date="2023-10" db="EMBL/GenBank/DDBJ databases">
        <title>Genome assembly of Pristionchus species.</title>
        <authorList>
            <person name="Yoshida K."/>
            <person name="Sommer R.J."/>
        </authorList>
    </citation>
    <scope>NUCLEOTIDE SEQUENCE</scope>
    <source>
        <strain evidence="2">RS5133</strain>
    </source>
</reference>